<dbReference type="GO" id="GO:0044732">
    <property type="term" value="C:mitotic spindle pole body"/>
    <property type="evidence" value="ECO:0007669"/>
    <property type="project" value="TreeGrafter"/>
</dbReference>
<dbReference type="Proteomes" id="UP000034947">
    <property type="component" value="Unassembled WGS sequence"/>
</dbReference>
<evidence type="ECO:0000256" key="5">
    <source>
        <dbReference type="ARBA" id="ARBA00016774"/>
    </source>
</evidence>
<feature type="compositionally biased region" description="Polar residues" evidence="10">
    <location>
        <begin position="139"/>
        <end position="161"/>
    </location>
</feature>
<evidence type="ECO:0000256" key="4">
    <source>
        <dbReference type="ARBA" id="ARBA00012489"/>
    </source>
</evidence>
<dbReference type="PROSITE" id="PS51700">
    <property type="entry name" value="SEPARIN"/>
    <property type="match status" value="1"/>
</dbReference>
<dbReference type="GO" id="GO:0051307">
    <property type="term" value="P:meiotic chromosome separation"/>
    <property type="evidence" value="ECO:0007669"/>
    <property type="project" value="TreeGrafter"/>
</dbReference>
<keyword evidence="13" id="KW-1185">Reference proteome</keyword>
<dbReference type="Pfam" id="PF00756">
    <property type="entry name" value="Esterase"/>
    <property type="match status" value="1"/>
</dbReference>
<dbReference type="PANTHER" id="PTHR12792">
    <property type="entry name" value="EXTRA SPINDLE POLES 1-RELATED"/>
    <property type="match status" value="1"/>
</dbReference>
<dbReference type="SUPFAM" id="SSF53474">
    <property type="entry name" value="alpha/beta-Hydrolases"/>
    <property type="match status" value="1"/>
</dbReference>
<dbReference type="InterPro" id="IPR030397">
    <property type="entry name" value="SEPARIN_core_dom"/>
</dbReference>
<feature type="region of interest" description="Disordered" evidence="10">
    <location>
        <begin position="1346"/>
        <end position="1400"/>
    </location>
</feature>
<dbReference type="EC" id="3.1.2.12" evidence="3"/>
<evidence type="ECO:0000259" key="11">
    <source>
        <dbReference type="PROSITE" id="PS51700"/>
    </source>
</evidence>
<dbReference type="OrthoDB" id="10255632at2759"/>
<dbReference type="VEuPathDB" id="FungiDB:P175DRAFT_0504561"/>
<dbReference type="InterPro" id="IPR011990">
    <property type="entry name" value="TPR-like_helical_dom_sf"/>
</dbReference>
<dbReference type="InterPro" id="IPR029058">
    <property type="entry name" value="AB_hydrolase_fold"/>
</dbReference>
<dbReference type="GO" id="GO:0046294">
    <property type="term" value="P:formaldehyde catabolic process"/>
    <property type="evidence" value="ECO:0007669"/>
    <property type="project" value="InterPro"/>
</dbReference>
<feature type="compositionally biased region" description="Low complexity" evidence="10">
    <location>
        <begin position="1351"/>
        <end position="1385"/>
    </location>
</feature>
<feature type="compositionally biased region" description="Low complexity" evidence="10">
    <location>
        <begin position="1488"/>
        <end position="1499"/>
    </location>
</feature>
<organism evidence="12 13">
    <name type="scientific">Aspergillus ochraceoroseus</name>
    <dbReference type="NCBI Taxonomy" id="138278"/>
    <lineage>
        <taxon>Eukaryota</taxon>
        <taxon>Fungi</taxon>
        <taxon>Dikarya</taxon>
        <taxon>Ascomycota</taxon>
        <taxon>Pezizomycotina</taxon>
        <taxon>Eurotiomycetes</taxon>
        <taxon>Eurotiomycetidae</taxon>
        <taxon>Eurotiales</taxon>
        <taxon>Aspergillaceae</taxon>
        <taxon>Aspergillus</taxon>
        <taxon>Aspergillus subgen. Nidulantes</taxon>
    </lineage>
</organism>
<evidence type="ECO:0000256" key="3">
    <source>
        <dbReference type="ARBA" id="ARBA00012479"/>
    </source>
</evidence>
<proteinExistence type="inferred from homology"/>
<dbReference type="EC" id="3.4.22.49" evidence="4"/>
<feature type="active site" description="Charge relay system" evidence="9">
    <location>
        <position position="2383"/>
    </location>
</feature>
<evidence type="ECO:0000256" key="7">
    <source>
        <dbReference type="ARBA" id="ARBA00022801"/>
    </source>
</evidence>
<protein>
    <recommendedName>
        <fullName evidence="5">S-formylglutathione hydrolase</fullName>
        <ecNumber evidence="3">3.1.2.12</ecNumber>
        <ecNumber evidence="4">3.4.22.49</ecNumber>
    </recommendedName>
</protein>
<keyword evidence="7" id="KW-0378">Hydrolase</keyword>
<dbReference type="GO" id="GO:0052689">
    <property type="term" value="F:carboxylic ester hydrolase activity"/>
    <property type="evidence" value="ECO:0007669"/>
    <property type="project" value="UniProtKB-KW"/>
</dbReference>
<name>A0A0F8UZI3_9EURO</name>
<dbReference type="PANTHER" id="PTHR12792:SF0">
    <property type="entry name" value="SEPARIN"/>
    <property type="match status" value="1"/>
</dbReference>
<evidence type="ECO:0000256" key="1">
    <source>
        <dbReference type="ARBA" id="ARBA00000451"/>
    </source>
</evidence>
<dbReference type="GO" id="GO:0004197">
    <property type="term" value="F:cysteine-type endopeptidase activity"/>
    <property type="evidence" value="ECO:0007669"/>
    <property type="project" value="InterPro"/>
</dbReference>
<comment type="caution">
    <text evidence="12">The sequence shown here is derived from an EMBL/GenBank/DDBJ whole genome shotgun (WGS) entry which is preliminary data.</text>
</comment>
<sequence>MAVTSLLPDSSVELVKHTVRSTSTCSNATVLSLQTLFRGSPHPPTTEIESATVKRAGRTTKPTATAATKTSRTKPTTSRATKTKTSVQEAALTTLAEKDAARLSNQEKLVLATEVFNTTLKTLSDALKVVATAKHPRVSGTSTPVQSTPLKRTAKSKTSPGTDKGGALEPESGVCAVAECARMSLSCLRMLNPDQASGSDGFPNIQLEQGACVLAGRLLSLGLKDMAYKELRSLKRRMQQFLDAQGTGRRRAVDKKGAWNDEEEQPLKERMSDLLSFSNISKARAVYGLLVSFQSHALRLIASENRPATVQKVVSSLQMTDSSSPAIVIMSAIESGALPKDKGALQLQSLSSLVLSLSSATQPSGGVAKDRLKPITAVTLQLLALEIRCLSWKVSGHICEDSREMWDPLARYLGAFVHASKGIEKAEFAALYKTIVRLQSAVAKSQNQPPVNPKDNVSVARIATILGQLAQDAGCFEEALQLFTESLHPLSSGQCLGLATVRCKIASLQFQALRASLKLPSTDLAVAVSEATTALSLPLKGSPADLDELLVEAAKLKKLAMGWFGEVIAKEKQHEKNQNETLPRVYGYLTGFVRFLRRYIGRRPDEEAKDQQSFFQRITASQSIVFAAVDSAVAVGKLSVMSQRPPWDDIVPTLIDCQRVLTTIDSSCDELESSIAETIDLALVKLSNLFWSRYIKEKESGKGGRDLLPLLKQSATLLSGCSPSQRLTGFSPLKFERLAHTYLEGNLTSDAENAFRQSIGEHIVTGALDKLVSNPVGCFPHRVSQDPKTSGFLLGRVLSGFLKVKLRNKKSKAQDLFDDDTLPPAQRGHVLEWQMGILTEQHPSTYSDDSFFGSVFNELLSKLFDVYSTHDHPIRRLRVVLCGLRFALEHPGSLDAPLLQTLLEGGTDLIENDPGYGNDADISCLAHHLTTSVRLTLGLHQGSLEPDQLNLVISSWTLMVRDCPDLKSLLSRVGDVEYLVLQMKAVVDYTEIHGLWKFQLSALELVLRVTELQGCSAFSEAIMVLSRLVLQYCRLGYCSKAHALLNRADGYLSHNEVSCLAKLSYELARVGFFLETGETEKAATTLLTARTLYEKNQTVQDLNTCSVLTKIAWERLVADAAFMNSQLSFAQGSIKDALFYAKLSVRLNCRIWAKVEKLAQRKQEKAIAAGDSSELEVVVEGMAKLEVSQASTSSTYSQGAPFWPHIGSHHSSLLNLANLSAHHGLFQDAIYYGEQAMKINKTLNANVRLISSQAQLGSHWILGGHLPEGEELLTAAKELSGQLENSIELVSLQMSLAALHRAEGDYATELQALRNAEKLIDECIGSETASKSCAASSIPELSEKMDKLRIRPSSRASSRASTRNTRQTTTNRRTRAATVSARSAPTPSPPSPEPAETESSTLLQIRSDILRHQAACLRAQREFGKAFDLLNDARKFAVTRDSKISQHIGESEHLLADAIRHFATHAVYCVLPESTISLPSLQPSSSRAASEAGTSSKSSTSRRTRAPTRGTRSKAQQSTDDFSIMLSKAGECLNNIFQTATILGSTLDSHSASRLMSRISMLSHITAPQNPMPWSQSPANMNEIGRIGAFARERAAIGIDKHLAEYCDPLLWPSPDIATDCSEDLCPDFADEYVNILPDTWNVLSLSLSADQTEFVVSRLHRGRSPFLLRLPLKRGNSEDDEEEQFTFEDGRDEMQEIIRLANESAHAAKHQVDRQAKKEWWKNRGALDRRLENLLQNIENVWFGGFRGIFSPIPHDTKALARFASSFQTILDNHLPSRQKGSRAEGPRLTLHPNVLELFIGVNDLGDQEDPEDTLMDLLYFVVDILQFQGERNAYDEIEFDMMVVETLDAVKAYHETTKNASGQGKPNNTVLVLDKSLHLFPWESLPCLQGLPVCRVPSLECLRDRILRFRHERANPAGISFGIDRHNGTYVLNPTGDLQATQGTFEKDLCALEGWNGIVNRQPSEDEFKDGLESQSLFLYFGHGSGAQYIRGRTVKRLDQCAVTFLMGCSSGTLTEAGEYEPYGTPMNYLQAGAPALVATLWDVTDKDIDRFAKATFEHWGLLASKEESGEDTKVALDAAVAQSRQACVLKYLNGAAPAVYGVPGVFLEKRRPKIIMSVTTKATIASFGGKLLKLSHVAKTTNCEMSFNLYLPPQAYQNPAQKVPVLIYLSGLTCTADNCSEKGFFQHGASKKGIAVLYPDTSPRGLDVPGENDSWDFGTGAGFYVDATREPYHHGYNMYTYVTEELPATVFAAFPQLDSTRVSITGHSMGGHGALTLYLRNPGKYKSVSAFAPISNPINCPWGQKAFGGYFGEDQLAKWKEHDATELVKKWKGPLDILIDVGTGDNFYKQGQLLPENLETAAKEAGVTGINVRYQPDYDHSYYTMATFSDDHIEHAAKYLFA</sequence>
<feature type="domain" description="Peptidase C50" evidence="11">
    <location>
        <begin position="1927"/>
        <end position="2022"/>
    </location>
</feature>
<reference evidence="12 13" key="1">
    <citation type="submission" date="2015-02" db="EMBL/GenBank/DDBJ databases">
        <title>Draft Genome Sequences of Two Closely-Related Aflatoxigenic Aspergillus Species Obtained from the Cote d'Ivoire.</title>
        <authorList>
            <person name="Moore G.G."/>
            <person name="Beltz S.B."/>
            <person name="Mack B.M."/>
        </authorList>
    </citation>
    <scope>NUCLEOTIDE SEQUENCE [LARGE SCALE GENOMIC DNA]</scope>
    <source>
        <strain evidence="12 13">SRRC1432</strain>
    </source>
</reference>
<feature type="region of interest" description="Disordered" evidence="10">
    <location>
        <begin position="1480"/>
        <end position="1519"/>
    </location>
</feature>
<dbReference type="GO" id="GO:0006508">
    <property type="term" value="P:proteolysis"/>
    <property type="evidence" value="ECO:0007669"/>
    <property type="project" value="InterPro"/>
</dbReference>
<evidence type="ECO:0000313" key="12">
    <source>
        <dbReference type="EMBL" id="KKK24924.1"/>
    </source>
</evidence>
<dbReference type="Gene3D" id="1.25.40.10">
    <property type="entry name" value="Tetratricopeptide repeat domain"/>
    <property type="match status" value="1"/>
</dbReference>
<evidence type="ECO:0000256" key="9">
    <source>
        <dbReference type="PIRSR" id="PIRSR614186-1"/>
    </source>
</evidence>
<feature type="region of interest" description="Disordered" evidence="10">
    <location>
        <begin position="135"/>
        <end position="169"/>
    </location>
</feature>
<feature type="region of interest" description="Disordered" evidence="10">
    <location>
        <begin position="55"/>
        <end position="85"/>
    </location>
</feature>
<accession>A0A0F8UZI3</accession>
<comment type="catalytic activity">
    <reaction evidence="1">
        <text>All bonds known to be hydrolyzed by this endopeptidase have arginine in P1 and an acidic residue in P4. P6 is often occupied by an acidic residue or by a hydroxy-amino-acid residue, the phosphorylation of which enhances cleavage.</text>
        <dbReference type="EC" id="3.4.22.49"/>
    </reaction>
</comment>
<dbReference type="NCBIfam" id="TIGR02821">
    <property type="entry name" value="fghA_ester_D"/>
    <property type="match status" value="1"/>
</dbReference>
<dbReference type="SMART" id="SM00028">
    <property type="entry name" value="TPR"/>
    <property type="match status" value="3"/>
</dbReference>
<dbReference type="InterPro" id="IPR000801">
    <property type="entry name" value="Esterase-like"/>
</dbReference>
<dbReference type="GO" id="GO:0005737">
    <property type="term" value="C:cytoplasm"/>
    <property type="evidence" value="ECO:0007669"/>
    <property type="project" value="TreeGrafter"/>
</dbReference>
<evidence type="ECO:0000256" key="2">
    <source>
        <dbReference type="ARBA" id="ARBA00005622"/>
    </source>
</evidence>
<dbReference type="InterPro" id="IPR019734">
    <property type="entry name" value="TPR_rpt"/>
</dbReference>
<evidence type="ECO:0000256" key="10">
    <source>
        <dbReference type="SAM" id="MobiDB-lite"/>
    </source>
</evidence>
<evidence type="ECO:0000313" key="13">
    <source>
        <dbReference type="Proteomes" id="UP000034947"/>
    </source>
</evidence>
<dbReference type="GO" id="GO:0005634">
    <property type="term" value="C:nucleus"/>
    <property type="evidence" value="ECO:0007669"/>
    <property type="project" value="InterPro"/>
</dbReference>
<dbReference type="InterPro" id="IPR005314">
    <property type="entry name" value="Peptidase_C50"/>
</dbReference>
<dbReference type="Pfam" id="PF03568">
    <property type="entry name" value="Separin_C"/>
    <property type="match status" value="1"/>
</dbReference>
<dbReference type="InterPro" id="IPR014186">
    <property type="entry name" value="S-formylglutathione_hydrol"/>
</dbReference>
<feature type="active site" description="Charge relay system" evidence="9">
    <location>
        <position position="2271"/>
    </location>
</feature>
<keyword evidence="6" id="KW-0719">Serine esterase</keyword>
<gene>
    <name evidence="12" type="ORF">AOCH_005982</name>
</gene>
<keyword evidence="8" id="KW-0159">Chromosome partition</keyword>
<dbReference type="VEuPathDB" id="FungiDB:P175DRAFT_0486501"/>
<evidence type="ECO:0000256" key="8">
    <source>
        <dbReference type="ARBA" id="ARBA00022829"/>
    </source>
</evidence>
<feature type="compositionally biased region" description="Low complexity" evidence="10">
    <location>
        <begin position="59"/>
        <end position="85"/>
    </location>
</feature>
<evidence type="ECO:0000256" key="6">
    <source>
        <dbReference type="ARBA" id="ARBA00022487"/>
    </source>
</evidence>
<dbReference type="Gene3D" id="3.40.50.1820">
    <property type="entry name" value="alpha/beta hydrolase"/>
    <property type="match status" value="1"/>
</dbReference>
<dbReference type="GO" id="GO:0018738">
    <property type="term" value="F:S-formylglutathione hydrolase activity"/>
    <property type="evidence" value="ECO:0007669"/>
    <property type="project" value="UniProtKB-EC"/>
</dbReference>
<comment type="similarity">
    <text evidence="2">Belongs to the esterase D family.</text>
</comment>
<dbReference type="FunFam" id="3.40.50.1820:FF:000002">
    <property type="entry name" value="S-formylglutathione hydrolase"/>
    <property type="match status" value="1"/>
</dbReference>
<dbReference type="SUPFAM" id="SSF48452">
    <property type="entry name" value="TPR-like"/>
    <property type="match status" value="1"/>
</dbReference>
<feature type="active site" description="Charge relay system" evidence="9">
    <location>
        <position position="2348"/>
    </location>
</feature>
<dbReference type="EMBL" id="JYKN01000296">
    <property type="protein sequence ID" value="KKK24924.1"/>
    <property type="molecule type" value="Genomic_DNA"/>
</dbReference>
<dbReference type="GO" id="GO:0072686">
    <property type="term" value="C:mitotic spindle"/>
    <property type="evidence" value="ECO:0007669"/>
    <property type="project" value="TreeGrafter"/>
</dbReference>